<dbReference type="PROSITE" id="PS51257">
    <property type="entry name" value="PROKAR_LIPOPROTEIN"/>
    <property type="match status" value="1"/>
</dbReference>
<proteinExistence type="predicted"/>
<dbReference type="EMBL" id="LT629745">
    <property type="protein sequence ID" value="SDR70287.1"/>
    <property type="molecule type" value="Genomic_DNA"/>
</dbReference>
<dbReference type="AlphaFoldDB" id="A0A1H1L797"/>
<dbReference type="InterPro" id="IPR032577">
    <property type="entry name" value="DUF4920"/>
</dbReference>
<dbReference type="Proteomes" id="UP000198858">
    <property type="component" value="Chromosome I"/>
</dbReference>
<organism evidence="1 2">
    <name type="scientific">Christiangramia echinicola</name>
    <dbReference type="NCBI Taxonomy" id="279359"/>
    <lineage>
        <taxon>Bacteria</taxon>
        <taxon>Pseudomonadati</taxon>
        <taxon>Bacteroidota</taxon>
        <taxon>Flavobacteriia</taxon>
        <taxon>Flavobacteriales</taxon>
        <taxon>Flavobacteriaceae</taxon>
        <taxon>Christiangramia</taxon>
    </lineage>
</organism>
<dbReference type="Pfam" id="PF16267">
    <property type="entry name" value="DUF4920"/>
    <property type="match status" value="1"/>
</dbReference>
<gene>
    <name evidence="1" type="ORF">SAMN04488552_0602</name>
</gene>
<evidence type="ECO:0008006" key="3">
    <source>
        <dbReference type="Google" id="ProtNLM"/>
    </source>
</evidence>
<protein>
    <recommendedName>
        <fullName evidence="3">DUF4920 domain-containing protein</fullName>
    </recommendedName>
</protein>
<name>A0A1H1L797_9FLAO</name>
<reference evidence="1 2" key="1">
    <citation type="submission" date="2016-10" db="EMBL/GenBank/DDBJ databases">
        <authorList>
            <person name="Varghese N."/>
            <person name="Submissions S."/>
        </authorList>
    </citation>
    <scope>NUCLEOTIDE SEQUENCE [LARGE SCALE GENOMIC DNA]</scope>
    <source>
        <strain evidence="1 2">Mar_2010_102</strain>
    </source>
</reference>
<dbReference type="RefSeq" id="WP_089661239.1">
    <property type="nucleotide sequence ID" value="NZ_LT629745.1"/>
</dbReference>
<evidence type="ECO:0000313" key="1">
    <source>
        <dbReference type="EMBL" id="SDR70287.1"/>
    </source>
</evidence>
<keyword evidence="2" id="KW-1185">Reference proteome</keyword>
<accession>A0A1H1L797</accession>
<dbReference type="STRING" id="1250231.SAMN04488552_0602"/>
<evidence type="ECO:0000313" key="2">
    <source>
        <dbReference type="Proteomes" id="UP000198858"/>
    </source>
</evidence>
<sequence length="170" mass="19159">MKNFLIIIAFVFSIVSCKQNKTDKNPDLAQLEKTQEPYKSFGKEMTPENSLTAEEMKEKFASLKVGDTIKSKFTTSVNSVCKMKGCWMTLDLPETDEDPMVKFKDYGFFVPKDIEGNEVIVEGIAFIEETSVEDQKHYAKDAGKTEEEIEAISQPSKSYGFLADGVLLKQ</sequence>